<dbReference type="PANTHER" id="PTHR33337">
    <property type="entry name" value="GFA DOMAIN-CONTAINING PROTEIN"/>
    <property type="match status" value="1"/>
</dbReference>
<comment type="similarity">
    <text evidence="1">Belongs to the Gfa family.</text>
</comment>
<sequence>MPELWGGCTCGRIRYELTLNSLDDARTTLCHCHSCKVAMGGAFGLTAKTPIDMFQYMAGCKPKVFVQDNGVHREFCENCGAFLCEYGEQNKDKFRFVGRRCLLYVMTGTLDEGPDALPPKGEFFTSQRNKWMPQIPDTFQKKKIQN</sequence>
<keyword evidence="2" id="KW-0479">Metal-binding</keyword>
<evidence type="ECO:0000259" key="5">
    <source>
        <dbReference type="PROSITE" id="PS51891"/>
    </source>
</evidence>
<feature type="domain" description="CENP-V/GFA" evidence="5">
    <location>
        <begin position="4"/>
        <end position="125"/>
    </location>
</feature>
<accession>A0ABR0K488</accession>
<keyword evidence="4" id="KW-0456">Lyase</keyword>
<evidence type="ECO:0000256" key="1">
    <source>
        <dbReference type="ARBA" id="ARBA00005495"/>
    </source>
</evidence>
<protein>
    <recommendedName>
        <fullName evidence="5">CENP-V/GFA domain-containing protein</fullName>
    </recommendedName>
</protein>
<dbReference type="EMBL" id="JAVRRG010000099">
    <property type="protein sequence ID" value="KAK5086175.1"/>
    <property type="molecule type" value="Genomic_DNA"/>
</dbReference>
<dbReference type="PROSITE" id="PS51891">
    <property type="entry name" value="CENP_V_GFA"/>
    <property type="match status" value="1"/>
</dbReference>
<reference evidence="6 7" key="1">
    <citation type="submission" date="2023-08" db="EMBL/GenBank/DDBJ databases">
        <title>Black Yeasts Isolated from many extreme environments.</title>
        <authorList>
            <person name="Coleine C."/>
            <person name="Stajich J.E."/>
            <person name="Selbmann L."/>
        </authorList>
    </citation>
    <scope>NUCLEOTIDE SEQUENCE [LARGE SCALE GENOMIC DNA]</scope>
    <source>
        <strain evidence="6 7">CCFEE 5885</strain>
    </source>
</reference>
<dbReference type="Gene3D" id="3.90.1590.10">
    <property type="entry name" value="glutathione-dependent formaldehyde- activating enzyme (gfa)"/>
    <property type="match status" value="1"/>
</dbReference>
<dbReference type="Pfam" id="PF04828">
    <property type="entry name" value="GFA"/>
    <property type="match status" value="1"/>
</dbReference>
<evidence type="ECO:0000256" key="4">
    <source>
        <dbReference type="ARBA" id="ARBA00023239"/>
    </source>
</evidence>
<evidence type="ECO:0000313" key="6">
    <source>
        <dbReference type="EMBL" id="KAK5086175.1"/>
    </source>
</evidence>
<dbReference type="InterPro" id="IPR011057">
    <property type="entry name" value="Mss4-like_sf"/>
</dbReference>
<dbReference type="InterPro" id="IPR006913">
    <property type="entry name" value="CENP-V/GFA"/>
</dbReference>
<evidence type="ECO:0000256" key="3">
    <source>
        <dbReference type="ARBA" id="ARBA00022833"/>
    </source>
</evidence>
<keyword evidence="3" id="KW-0862">Zinc</keyword>
<evidence type="ECO:0000256" key="2">
    <source>
        <dbReference type="ARBA" id="ARBA00022723"/>
    </source>
</evidence>
<keyword evidence="7" id="KW-1185">Reference proteome</keyword>
<gene>
    <name evidence="6" type="ORF">LTR24_007028</name>
</gene>
<dbReference type="SUPFAM" id="SSF51316">
    <property type="entry name" value="Mss4-like"/>
    <property type="match status" value="1"/>
</dbReference>
<name>A0ABR0K488_9EURO</name>
<dbReference type="PANTHER" id="PTHR33337:SF40">
    <property type="entry name" value="CENP-V_GFA DOMAIN-CONTAINING PROTEIN-RELATED"/>
    <property type="match status" value="1"/>
</dbReference>
<dbReference type="Proteomes" id="UP001345013">
    <property type="component" value="Unassembled WGS sequence"/>
</dbReference>
<proteinExistence type="inferred from homology"/>
<evidence type="ECO:0000313" key="7">
    <source>
        <dbReference type="Proteomes" id="UP001345013"/>
    </source>
</evidence>
<organism evidence="6 7">
    <name type="scientific">Lithohypha guttulata</name>
    <dbReference type="NCBI Taxonomy" id="1690604"/>
    <lineage>
        <taxon>Eukaryota</taxon>
        <taxon>Fungi</taxon>
        <taxon>Dikarya</taxon>
        <taxon>Ascomycota</taxon>
        <taxon>Pezizomycotina</taxon>
        <taxon>Eurotiomycetes</taxon>
        <taxon>Chaetothyriomycetidae</taxon>
        <taxon>Chaetothyriales</taxon>
        <taxon>Trichomeriaceae</taxon>
        <taxon>Lithohypha</taxon>
    </lineage>
</organism>
<comment type="caution">
    <text evidence="6">The sequence shown here is derived from an EMBL/GenBank/DDBJ whole genome shotgun (WGS) entry which is preliminary data.</text>
</comment>